<evidence type="ECO:0000313" key="2">
    <source>
        <dbReference type="EMBL" id="PLX60043.1"/>
    </source>
</evidence>
<dbReference type="InterPro" id="IPR001387">
    <property type="entry name" value="Cro/C1-type_HTH"/>
</dbReference>
<comment type="caution">
    <text evidence="2">The sequence shown here is derived from an EMBL/GenBank/DDBJ whole genome shotgun (WGS) entry which is preliminary data.</text>
</comment>
<name>A0A2N6CSH1_9GAMM</name>
<accession>A0A2N6CSH1</accession>
<evidence type="ECO:0000313" key="3">
    <source>
        <dbReference type="Proteomes" id="UP000235015"/>
    </source>
</evidence>
<feature type="domain" description="HTH cro/C1-type" evidence="1">
    <location>
        <begin position="16"/>
        <end position="67"/>
    </location>
</feature>
<dbReference type="Pfam" id="PF13443">
    <property type="entry name" value="HTH_26"/>
    <property type="match status" value="1"/>
</dbReference>
<organism evidence="2 3">
    <name type="scientific">Sedimenticola selenatireducens</name>
    <dbReference type="NCBI Taxonomy" id="191960"/>
    <lineage>
        <taxon>Bacteria</taxon>
        <taxon>Pseudomonadati</taxon>
        <taxon>Pseudomonadota</taxon>
        <taxon>Gammaproteobacteria</taxon>
        <taxon>Chromatiales</taxon>
        <taxon>Sedimenticolaceae</taxon>
        <taxon>Sedimenticola</taxon>
    </lineage>
</organism>
<protein>
    <recommendedName>
        <fullName evidence="1">HTH cro/C1-type domain-containing protein</fullName>
    </recommendedName>
</protein>
<sequence>MQRLNSLQKDFIVESLNKVMHDRGHDQKDVASLIGIDQGRVCKILKNKFSGLNDTILKVCNYANIDPRIIPGLKFTDAHLAKFASQFVESWGGSEKECQAVVDMLTAVRDIALEHSRLGKKAK</sequence>
<dbReference type="AlphaFoldDB" id="A0A2N6CSH1"/>
<dbReference type="EMBL" id="PKUN01000029">
    <property type="protein sequence ID" value="PLX60043.1"/>
    <property type="molecule type" value="Genomic_DNA"/>
</dbReference>
<dbReference type="GO" id="GO:0003677">
    <property type="term" value="F:DNA binding"/>
    <property type="evidence" value="ECO:0007669"/>
    <property type="project" value="InterPro"/>
</dbReference>
<dbReference type="Proteomes" id="UP000235015">
    <property type="component" value="Unassembled WGS sequence"/>
</dbReference>
<dbReference type="InterPro" id="IPR010982">
    <property type="entry name" value="Lambda_DNA-bd_dom_sf"/>
</dbReference>
<gene>
    <name evidence="2" type="ORF">C0630_17485</name>
</gene>
<dbReference type="Gene3D" id="1.10.260.40">
    <property type="entry name" value="lambda repressor-like DNA-binding domains"/>
    <property type="match status" value="1"/>
</dbReference>
<evidence type="ECO:0000259" key="1">
    <source>
        <dbReference type="Pfam" id="PF13443"/>
    </source>
</evidence>
<proteinExistence type="predicted"/>
<reference evidence="2 3" key="1">
    <citation type="submission" date="2017-11" db="EMBL/GenBank/DDBJ databases">
        <title>Genome-resolved metagenomics identifies genetic mobility, metabolic interactions, and unexpected diversity in perchlorate-reducing communities.</title>
        <authorList>
            <person name="Barnum T.P."/>
            <person name="Figueroa I.A."/>
            <person name="Carlstrom C.I."/>
            <person name="Lucas L.N."/>
            <person name="Engelbrektson A.L."/>
            <person name="Coates J.D."/>
        </authorList>
    </citation>
    <scope>NUCLEOTIDE SEQUENCE [LARGE SCALE GENOMIC DNA]</scope>
    <source>
        <strain evidence="2">BM301</strain>
    </source>
</reference>
<dbReference type="SUPFAM" id="SSF47413">
    <property type="entry name" value="lambda repressor-like DNA-binding domains"/>
    <property type="match status" value="1"/>
</dbReference>
<dbReference type="RefSeq" id="WP_273440789.1">
    <property type="nucleotide sequence ID" value="NZ_PKUN01000029.1"/>
</dbReference>